<proteinExistence type="predicted"/>
<evidence type="ECO:0000256" key="2">
    <source>
        <dbReference type="ARBA" id="ARBA00022729"/>
    </source>
</evidence>
<accession>A0A3B4ZIF6</accession>
<dbReference type="InterPro" id="IPR003599">
    <property type="entry name" value="Ig_sub"/>
</dbReference>
<feature type="domain" description="Ig-like" evidence="7">
    <location>
        <begin position="47"/>
        <end position="139"/>
    </location>
</feature>
<keyword evidence="6" id="KW-0393">Immunoglobulin domain</keyword>
<dbReference type="InterPro" id="IPR007110">
    <property type="entry name" value="Ig-like_dom"/>
</dbReference>
<dbReference type="GO" id="GO:0050852">
    <property type="term" value="P:T cell receptor signaling pathway"/>
    <property type="evidence" value="ECO:0007669"/>
    <property type="project" value="TreeGrafter"/>
</dbReference>
<dbReference type="GO" id="GO:1903037">
    <property type="term" value="P:regulation of leukocyte cell-cell adhesion"/>
    <property type="evidence" value="ECO:0007669"/>
    <property type="project" value="UniProtKB-ARBA"/>
</dbReference>
<dbReference type="AlphaFoldDB" id="A0A3B4ZIF6"/>
<evidence type="ECO:0000256" key="1">
    <source>
        <dbReference type="ARBA" id="ARBA00004370"/>
    </source>
</evidence>
<dbReference type="InterPro" id="IPR036179">
    <property type="entry name" value="Ig-like_dom_sf"/>
</dbReference>
<evidence type="ECO:0000256" key="3">
    <source>
        <dbReference type="ARBA" id="ARBA00023136"/>
    </source>
</evidence>
<keyword evidence="4" id="KW-1015">Disulfide bond</keyword>
<dbReference type="InterPro" id="IPR050504">
    <property type="entry name" value="IgSF_BTN/MOG"/>
</dbReference>
<dbReference type="Gene3D" id="2.60.40.10">
    <property type="entry name" value="Immunoglobulins"/>
    <property type="match status" value="1"/>
</dbReference>
<evidence type="ECO:0000256" key="4">
    <source>
        <dbReference type="ARBA" id="ARBA00023157"/>
    </source>
</evidence>
<dbReference type="Ensembl" id="ENSSPAT00000001459.1">
    <property type="protein sequence ID" value="ENSSPAP00000001432.1"/>
    <property type="gene ID" value="ENSSPAG00000001101.1"/>
</dbReference>
<dbReference type="GeneTree" id="ENSGT01050000244843"/>
<dbReference type="PROSITE" id="PS50835">
    <property type="entry name" value="IG_LIKE"/>
    <property type="match status" value="1"/>
</dbReference>
<evidence type="ECO:0000256" key="5">
    <source>
        <dbReference type="ARBA" id="ARBA00023180"/>
    </source>
</evidence>
<dbReference type="FunFam" id="2.60.40.10:FF:000142">
    <property type="entry name" value="V-set domain-containing T-cell activation inhibitor 1"/>
    <property type="match status" value="1"/>
</dbReference>
<keyword evidence="2" id="KW-0732">Signal</keyword>
<organism evidence="8">
    <name type="scientific">Stegastes partitus</name>
    <name type="common">bicolor damselfish</name>
    <dbReference type="NCBI Taxonomy" id="144197"/>
    <lineage>
        <taxon>Eukaryota</taxon>
        <taxon>Metazoa</taxon>
        <taxon>Chordata</taxon>
        <taxon>Craniata</taxon>
        <taxon>Vertebrata</taxon>
        <taxon>Euteleostomi</taxon>
        <taxon>Actinopterygii</taxon>
        <taxon>Neopterygii</taxon>
        <taxon>Teleostei</taxon>
        <taxon>Neoteleostei</taxon>
        <taxon>Acanthomorphata</taxon>
        <taxon>Ovalentaria</taxon>
        <taxon>Pomacentridae</taxon>
        <taxon>Stegastes</taxon>
    </lineage>
</organism>
<protein>
    <recommendedName>
        <fullName evidence="7">Ig-like domain-containing protein</fullName>
    </recommendedName>
</protein>
<dbReference type="GO" id="GO:0009897">
    <property type="term" value="C:external side of plasma membrane"/>
    <property type="evidence" value="ECO:0007669"/>
    <property type="project" value="TreeGrafter"/>
</dbReference>
<evidence type="ECO:0000256" key="6">
    <source>
        <dbReference type="ARBA" id="ARBA00023319"/>
    </source>
</evidence>
<dbReference type="SUPFAM" id="SSF48726">
    <property type="entry name" value="Immunoglobulin"/>
    <property type="match status" value="1"/>
</dbReference>
<sequence>MVYGTVRRFGASSVVLFHVAVVLTLIYSCRGQSQVIGPLHPIVALIGGDVTLPCYLKPVMDAFDMTVEWARPDLNPRFVLVWREGVELESNKHAMYSRRSSLFTDELQHGNISLKLSPVKLSDQGMYRCFVPDCSPNFSHFVILHLFRSVLFHVGP</sequence>
<evidence type="ECO:0000259" key="7">
    <source>
        <dbReference type="PROSITE" id="PS50835"/>
    </source>
</evidence>
<dbReference type="STRING" id="144197.ENSSPAP00000001432"/>
<dbReference type="InterPro" id="IPR013783">
    <property type="entry name" value="Ig-like_fold"/>
</dbReference>
<dbReference type="Pfam" id="PF07686">
    <property type="entry name" value="V-set"/>
    <property type="match status" value="1"/>
</dbReference>
<reference evidence="8" key="1">
    <citation type="submission" date="2023-09" db="UniProtKB">
        <authorList>
            <consortium name="Ensembl"/>
        </authorList>
    </citation>
    <scope>IDENTIFICATION</scope>
</reference>
<dbReference type="GO" id="GO:0001817">
    <property type="term" value="P:regulation of cytokine production"/>
    <property type="evidence" value="ECO:0007669"/>
    <property type="project" value="TreeGrafter"/>
</dbReference>
<dbReference type="PROSITE" id="PS51257">
    <property type="entry name" value="PROKAR_LIPOPROTEIN"/>
    <property type="match status" value="1"/>
</dbReference>
<comment type="subcellular location">
    <subcellularLocation>
        <location evidence="1">Membrane</location>
    </subcellularLocation>
</comment>
<dbReference type="SMART" id="SM00409">
    <property type="entry name" value="IG"/>
    <property type="match status" value="1"/>
</dbReference>
<dbReference type="PANTHER" id="PTHR24100:SF151">
    <property type="entry name" value="ICOS LIGAND"/>
    <property type="match status" value="1"/>
</dbReference>
<dbReference type="InterPro" id="IPR013106">
    <property type="entry name" value="Ig_V-set"/>
</dbReference>
<dbReference type="GO" id="GO:0005102">
    <property type="term" value="F:signaling receptor binding"/>
    <property type="evidence" value="ECO:0007669"/>
    <property type="project" value="TreeGrafter"/>
</dbReference>
<name>A0A3B4ZIF6_9TELE</name>
<evidence type="ECO:0000313" key="8">
    <source>
        <dbReference type="Ensembl" id="ENSSPAP00000001432.1"/>
    </source>
</evidence>
<dbReference type="GO" id="GO:0050863">
    <property type="term" value="P:regulation of T cell activation"/>
    <property type="evidence" value="ECO:0007669"/>
    <property type="project" value="UniProtKB-ARBA"/>
</dbReference>
<dbReference type="PANTHER" id="PTHR24100">
    <property type="entry name" value="BUTYROPHILIN"/>
    <property type="match status" value="1"/>
</dbReference>
<keyword evidence="3" id="KW-0472">Membrane</keyword>
<keyword evidence="5" id="KW-0325">Glycoprotein</keyword>